<protein>
    <recommendedName>
        <fullName evidence="1">HicB-like antitoxin of toxin-antitoxin system domain-containing protein</fullName>
    </recommendedName>
</protein>
<keyword evidence="3" id="KW-1185">Reference proteome</keyword>
<proteinExistence type="predicted"/>
<evidence type="ECO:0000313" key="3">
    <source>
        <dbReference type="Proteomes" id="UP000060487"/>
    </source>
</evidence>
<dbReference type="Pfam" id="PF15919">
    <property type="entry name" value="HicB_lk_antitox"/>
    <property type="match status" value="1"/>
</dbReference>
<feature type="domain" description="HicB-like antitoxin of toxin-antitoxin system" evidence="1">
    <location>
        <begin position="32"/>
        <end position="75"/>
    </location>
</feature>
<organism evidence="2 3">
    <name type="scientific">Candidatus Magnetominusculus xianensis</name>
    <dbReference type="NCBI Taxonomy" id="1748249"/>
    <lineage>
        <taxon>Bacteria</taxon>
        <taxon>Pseudomonadati</taxon>
        <taxon>Nitrospirota</taxon>
        <taxon>Nitrospiria</taxon>
        <taxon>Nitrospirales</taxon>
        <taxon>Nitrospiraceae</taxon>
        <taxon>Candidatus Magnetominusculus</taxon>
    </lineage>
</organism>
<dbReference type="InterPro" id="IPR035069">
    <property type="entry name" value="TTHA1013/TTHA0281-like"/>
</dbReference>
<dbReference type="PANTHER" id="PTHR34504:SF2">
    <property type="entry name" value="UPF0150 PROTEIN SSL0259"/>
    <property type="match status" value="1"/>
</dbReference>
<evidence type="ECO:0000259" key="1">
    <source>
        <dbReference type="Pfam" id="PF15919"/>
    </source>
</evidence>
<dbReference type="Proteomes" id="UP000060487">
    <property type="component" value="Unassembled WGS sequence"/>
</dbReference>
<dbReference type="SUPFAM" id="SSF143100">
    <property type="entry name" value="TTHA1013/TTHA0281-like"/>
    <property type="match status" value="1"/>
</dbReference>
<dbReference type="PANTHER" id="PTHR34504">
    <property type="entry name" value="ANTITOXIN HICB"/>
    <property type="match status" value="1"/>
</dbReference>
<dbReference type="InterPro" id="IPR051404">
    <property type="entry name" value="TA_system_antitoxin"/>
</dbReference>
<dbReference type="EMBL" id="LNQR01000004">
    <property type="protein sequence ID" value="KWT94661.1"/>
    <property type="molecule type" value="Genomic_DNA"/>
</dbReference>
<dbReference type="InterPro" id="IPR031807">
    <property type="entry name" value="HicB-like"/>
</dbReference>
<reference evidence="2 3" key="1">
    <citation type="submission" date="2015-11" db="EMBL/GenBank/DDBJ databases">
        <authorList>
            <person name="Lin W."/>
        </authorList>
    </citation>
    <scope>NUCLEOTIDE SEQUENCE [LARGE SCALE GENOMIC DNA]</scope>
    <source>
        <strain evidence="2 3">HCH-1</strain>
    </source>
</reference>
<sequence>MAAISCDKGSAVIPETRGKCMRVLDCTVVVWKEQEGYVSKCPELGVASCGDTISEAVKNLREAVELYLDNAVALGLIEDIEESLTTEEKFTSHIEIAYHA</sequence>
<comment type="caution">
    <text evidence="2">The sequence shown here is derived from an EMBL/GenBank/DDBJ whole genome shotgun (WGS) entry which is preliminary data.</text>
</comment>
<gene>
    <name evidence="2" type="ORF">ASN18_0200</name>
</gene>
<name>A0ABR5SJJ9_9BACT</name>
<dbReference type="RefSeq" id="WP_236861411.1">
    <property type="nucleotide sequence ID" value="NZ_LNQR01000004.1"/>
</dbReference>
<dbReference type="Gene3D" id="3.30.160.250">
    <property type="match status" value="1"/>
</dbReference>
<accession>A0ABR5SJJ9</accession>
<evidence type="ECO:0000313" key="2">
    <source>
        <dbReference type="EMBL" id="KWT94661.1"/>
    </source>
</evidence>